<gene>
    <name evidence="1" type="ORF">Taro_019579</name>
</gene>
<dbReference type="Proteomes" id="UP000652761">
    <property type="component" value="Unassembled WGS sequence"/>
</dbReference>
<dbReference type="EMBL" id="NMUH01000948">
    <property type="protein sequence ID" value="MQL87044.1"/>
    <property type="molecule type" value="Genomic_DNA"/>
</dbReference>
<comment type="caution">
    <text evidence="1">The sequence shown here is derived from an EMBL/GenBank/DDBJ whole genome shotgun (WGS) entry which is preliminary data.</text>
</comment>
<accession>A0A843UZQ6</accession>
<protein>
    <submittedName>
        <fullName evidence="1">Uncharacterized protein</fullName>
    </submittedName>
</protein>
<evidence type="ECO:0000313" key="2">
    <source>
        <dbReference type="Proteomes" id="UP000652761"/>
    </source>
</evidence>
<evidence type="ECO:0000313" key="1">
    <source>
        <dbReference type="EMBL" id="MQL87044.1"/>
    </source>
</evidence>
<keyword evidence="2" id="KW-1185">Reference proteome</keyword>
<reference evidence="1" key="1">
    <citation type="submission" date="2017-07" db="EMBL/GenBank/DDBJ databases">
        <title>Taro Niue Genome Assembly and Annotation.</title>
        <authorList>
            <person name="Atibalentja N."/>
            <person name="Keating K."/>
            <person name="Fields C.J."/>
        </authorList>
    </citation>
    <scope>NUCLEOTIDE SEQUENCE</scope>
    <source>
        <strain evidence="1">Niue_2</strain>
        <tissue evidence="1">Leaf</tissue>
    </source>
</reference>
<organism evidence="1 2">
    <name type="scientific">Colocasia esculenta</name>
    <name type="common">Wild taro</name>
    <name type="synonym">Arum esculentum</name>
    <dbReference type="NCBI Taxonomy" id="4460"/>
    <lineage>
        <taxon>Eukaryota</taxon>
        <taxon>Viridiplantae</taxon>
        <taxon>Streptophyta</taxon>
        <taxon>Embryophyta</taxon>
        <taxon>Tracheophyta</taxon>
        <taxon>Spermatophyta</taxon>
        <taxon>Magnoliopsida</taxon>
        <taxon>Liliopsida</taxon>
        <taxon>Araceae</taxon>
        <taxon>Aroideae</taxon>
        <taxon>Colocasieae</taxon>
        <taxon>Colocasia</taxon>
    </lineage>
</organism>
<dbReference type="AlphaFoldDB" id="A0A843UZQ6"/>
<name>A0A843UZQ6_COLES</name>
<sequence length="179" mass="19830">MLVSRMMTTLMRLGLRTMLRSDTISATIALVANVVPSTVKYHTKALWFIAFNERAISLLPDMTIHISDQTSASKMVCRGGSNCSSSSSRRGNDGNDGVRMGSTYLSFRSYGLAIDPCASAAWMAEPLTRYAHFFMRDSFRIAAEGKDMGIPLRPPAKFLVYRNLEALAEQFSWGGVEEQ</sequence>
<proteinExistence type="predicted"/>